<dbReference type="EMBL" id="CP120576">
    <property type="protein sequence ID" value="WEY83656.1"/>
    <property type="molecule type" value="Genomic_DNA"/>
</dbReference>
<dbReference type="PATRIC" id="fig|1423.173.peg.1623"/>
<sequence>MGKMDEMILVAPRDDVFKKEILTFQGVYSEDSRVAEIMAQIEAAYREMRRGDAEEDPRFKQPIPYVIIKREDEVFLYERLAGGGESRLHNKLSLGFGGHMNAIEGAASFAEVLKLNTDRELEEELQINEEDKQAIVTLGLINDDENSVGKVHIGILSALQLKPGAQVEVKEKEQIAGKWMKVSELKQDDIYNRLETWSQFVVDILE</sequence>
<organism evidence="1 3">
    <name type="scientific">Bacillus subtilis</name>
    <dbReference type="NCBI Taxonomy" id="1423"/>
    <lineage>
        <taxon>Bacteria</taxon>
        <taxon>Bacillati</taxon>
        <taxon>Bacillota</taxon>
        <taxon>Bacilli</taxon>
        <taxon>Bacillales</taxon>
        <taxon>Bacillaceae</taxon>
        <taxon>Bacillus</taxon>
    </lineage>
</organism>
<dbReference type="SUPFAM" id="SSF55811">
    <property type="entry name" value="Nudix"/>
    <property type="match status" value="1"/>
</dbReference>
<evidence type="ECO:0000313" key="2">
    <source>
        <dbReference type="EMBL" id="WEY83656.1"/>
    </source>
</evidence>
<name>A0A0D1JJL6_BACIU</name>
<dbReference type="InterPro" id="IPR015797">
    <property type="entry name" value="NUDIX_hydrolase-like_dom_sf"/>
</dbReference>
<accession>A0A0D1JJL6</accession>
<dbReference type="AlphaFoldDB" id="A0A0D1JJL6"/>
<dbReference type="EMBL" id="JXBC01000002">
    <property type="protein sequence ID" value="KIU12744.1"/>
    <property type="molecule type" value="Genomic_DNA"/>
</dbReference>
<gene>
    <name evidence="2" type="ORF">P5633_15000</name>
    <name evidence="1" type="ORF">SC09_Contig19orf01299</name>
</gene>
<reference evidence="1 3" key="1">
    <citation type="submission" date="2014-12" db="EMBL/GenBank/DDBJ databases">
        <title>Comparative genome analysis of Bacillus coagulans HM-08, Clostridium butyricum HM-68, Bacillus subtilis HM-66 and Bacillus licheniformis BL-09.</title>
        <authorList>
            <person name="Zhang H."/>
        </authorList>
    </citation>
    <scope>NUCLEOTIDE SEQUENCE [LARGE SCALE GENOMIC DNA]</scope>
    <source>
        <strain evidence="1 3">HM-66</strain>
    </source>
</reference>
<evidence type="ECO:0008006" key="4">
    <source>
        <dbReference type="Google" id="ProtNLM"/>
    </source>
</evidence>
<evidence type="ECO:0000313" key="1">
    <source>
        <dbReference type="EMBL" id="KIU12744.1"/>
    </source>
</evidence>
<evidence type="ECO:0000313" key="3">
    <source>
        <dbReference type="Proteomes" id="UP000032247"/>
    </source>
</evidence>
<dbReference type="Proteomes" id="UP001214898">
    <property type="component" value="Chromosome"/>
</dbReference>
<dbReference type="STRING" id="483913.AN935_09000"/>
<dbReference type="Gene3D" id="3.90.79.10">
    <property type="entry name" value="Nucleoside Triphosphate Pyrophosphohydrolase"/>
    <property type="match status" value="1"/>
</dbReference>
<dbReference type="RefSeq" id="WP_043857533.1">
    <property type="nucleotide sequence ID" value="NZ_JACAAP010000002.1"/>
</dbReference>
<reference evidence="2" key="2">
    <citation type="submission" date="2023-03" db="EMBL/GenBank/DDBJ databases">
        <title>Complete genome sequences of 52 Bacillus and Priestia strains isolated from West-African fermentations and 26 reference strains from the DSMZ collection.</title>
        <authorList>
            <person name="Wiedenbein E.S."/>
            <person name="Canoy T.S."/>
            <person name="Hui Y."/>
            <person name="Parkouda C."/>
            <person name="Dawende C."/>
            <person name="Ametefe E."/>
            <person name="Jespersen L."/>
            <person name="Nielsen D.S."/>
        </authorList>
    </citation>
    <scope>NUCLEOTIDE SEQUENCE</scope>
    <source>
        <strain evidence="2">PRO56</strain>
    </source>
</reference>
<dbReference type="Proteomes" id="UP000032247">
    <property type="component" value="Unassembled WGS sequence"/>
</dbReference>
<proteinExistence type="predicted"/>
<protein>
    <recommendedName>
        <fullName evidence="4">Nudix hydrolase domain-containing protein</fullName>
    </recommendedName>
</protein>